<feature type="compositionally biased region" description="Polar residues" evidence="1">
    <location>
        <begin position="136"/>
        <end position="161"/>
    </location>
</feature>
<feature type="compositionally biased region" description="Low complexity" evidence="1">
    <location>
        <begin position="162"/>
        <end position="174"/>
    </location>
</feature>
<feature type="compositionally biased region" description="Polar residues" evidence="1">
    <location>
        <begin position="413"/>
        <end position="429"/>
    </location>
</feature>
<dbReference type="InterPro" id="IPR029063">
    <property type="entry name" value="SAM-dependent_MTases_sf"/>
</dbReference>
<feature type="compositionally biased region" description="Polar residues" evidence="1">
    <location>
        <begin position="918"/>
        <end position="940"/>
    </location>
</feature>
<feature type="region of interest" description="Disordered" evidence="1">
    <location>
        <begin position="1187"/>
        <end position="1211"/>
    </location>
</feature>
<evidence type="ECO:0000256" key="1">
    <source>
        <dbReference type="SAM" id="MobiDB-lite"/>
    </source>
</evidence>
<reference evidence="2" key="1">
    <citation type="journal article" date="2020" name="Stud. Mycol.">
        <title>101 Dothideomycetes genomes: a test case for predicting lifestyles and emergence of pathogens.</title>
        <authorList>
            <person name="Haridas S."/>
            <person name="Albert R."/>
            <person name="Binder M."/>
            <person name="Bloem J."/>
            <person name="Labutti K."/>
            <person name="Salamov A."/>
            <person name="Andreopoulos B."/>
            <person name="Baker S."/>
            <person name="Barry K."/>
            <person name="Bills G."/>
            <person name="Bluhm B."/>
            <person name="Cannon C."/>
            <person name="Castanera R."/>
            <person name="Culley D."/>
            <person name="Daum C."/>
            <person name="Ezra D."/>
            <person name="Gonzalez J."/>
            <person name="Henrissat B."/>
            <person name="Kuo A."/>
            <person name="Liang C."/>
            <person name="Lipzen A."/>
            <person name="Lutzoni F."/>
            <person name="Magnuson J."/>
            <person name="Mondo S."/>
            <person name="Nolan M."/>
            <person name="Ohm R."/>
            <person name="Pangilinan J."/>
            <person name="Park H.-J."/>
            <person name="Ramirez L."/>
            <person name="Alfaro M."/>
            <person name="Sun H."/>
            <person name="Tritt A."/>
            <person name="Yoshinaga Y."/>
            <person name="Zwiers L.-H."/>
            <person name="Turgeon B."/>
            <person name="Goodwin S."/>
            <person name="Spatafora J."/>
            <person name="Crous P."/>
            <person name="Grigoriev I."/>
        </authorList>
    </citation>
    <scope>NUCLEOTIDE SEQUENCE</scope>
    <source>
        <strain evidence="2">CBS 260.36</strain>
    </source>
</reference>
<feature type="compositionally biased region" description="Polar residues" evidence="1">
    <location>
        <begin position="502"/>
        <end position="515"/>
    </location>
</feature>
<feature type="compositionally biased region" description="Basic and acidic residues" evidence="1">
    <location>
        <begin position="570"/>
        <end position="584"/>
    </location>
</feature>
<sequence>MDYSAPRNPRTLRHQGNRLLPTMSDCGSSSRPATRRDDESSSFASPDPIEPTPEPGQNYLRRVYTTDLAVGTLPYHASSTGHIWTPKNQFRPSTAPPQHSTNFSRRHPPHSPLREPSPYPKLRRKPSTIGLPLDTVTRSHTTPSSSTVLHSSTNTMPGQTVSESMLSPPASPLSLRHEPPSPVLSSRQPIHPALRESPRHDRHSSLTPFSSVPCNTPSTRYTASPAFSMASNQTSATSYSPNLVSTTWRVQQSPEMSGARRGPSLPSSPKAFRSPQESPSSPGVVSSEAAQAPALIPELAHLNMDSRPRLHIPSRPQRPAGDDIDDYANDCRSVPVIQSDIPASFAATFNATRPLSKDEDSEPPMSPTSSISKSIFTWGSRPGTSDSRKRKDSAISSLSPTSSRIESPLEPPSNLSTYPSQVSLASNTKTRGRLGRLFRRDKDEKPQPQAPNKTPRKGPVAGTGHEGYGKFGFRGRNFSLTSLTNRARSSSRDSKSSDASSHNGLNMWSKNTSQTDIRSFHQQDFASVARKRRSSIDTLELVRSGLISDKHLPPTFQPPSRTDRVPGSFDMKREQDNYHAEKSASPKRQNFLQRALARQKPKDSTKDGINGNERTGQWLNANLGYYASVSVGEGMGLAELNRLVELVRSHGSPNDVALPVASVPSMQENPPIAKRPESFRLDSSESPEVLHAVLAKPTVSPTTIDVVTENTFRTLRSSSLHAPAVKGNAFSSYTPNSHQDGSSNATTISSPTGSTEEFLSFPVRKDSQVSYTSDSGVLSVNSNSTVHAGEEGAPGWLGDEDIWNEYNDLIDEVMPVELPAVPAKDSPGPPSPSSSLGAPFYNDETYNSSRSESKLLPQIHALIRDIEEPEDDDESADRGVTDRFSQFLQPAATPSTPYSLSDIMAGYGDRTASYASTKARQSNLTEARQSTESGYSSLYSRMSGPSRPLSKPEYGDPISPVPEESESEKRTDVTSSPRKGRRSADADLRFGALMTSKWLSFGRVLFSPAHNEVKNGSDVRVLIVDGLGKDWSYYCALTYPNAVFYNLEVSLSEGKSSTRGQDLANYKNVRHTSVGAPFPFPRGFFTAVIFRFPVATTDNAYHSCIFECKRVLRPGGFLEISVLDLDMMNMGSIARRELRNLKMDMHSQNNAVSLRNLGDTMLTLVGKRGFENIQRCMVGIPVAGRIPKGEDTSSDSSGRSSVGAAMSAHDRGERITTKDFAGILYSQHSNSPTKARDNDEGITKMVAKVGRWWYSTCYGSVAEGDINIWDQPGLLRECERQGTAFRLLLCYAQKPTCPPRRTASV</sequence>
<feature type="compositionally biased region" description="Polar residues" evidence="1">
    <location>
        <begin position="205"/>
        <end position="217"/>
    </location>
</feature>
<feature type="compositionally biased region" description="Polar residues" evidence="1">
    <location>
        <begin position="367"/>
        <end position="385"/>
    </location>
</feature>
<keyword evidence="3" id="KW-1185">Reference proteome</keyword>
<dbReference type="EMBL" id="ML996082">
    <property type="protein sequence ID" value="KAF2155988.1"/>
    <property type="molecule type" value="Genomic_DNA"/>
</dbReference>
<name>A0A9P4JBJ9_9PEZI</name>
<feature type="region of interest" description="Disordered" evidence="1">
    <location>
        <begin position="352"/>
        <end position="515"/>
    </location>
</feature>
<feature type="region of interest" description="Disordered" evidence="1">
    <location>
        <begin position="84"/>
        <end position="217"/>
    </location>
</feature>
<feature type="region of interest" description="Disordered" evidence="1">
    <location>
        <begin position="549"/>
        <end position="614"/>
    </location>
</feature>
<evidence type="ECO:0008006" key="4">
    <source>
        <dbReference type="Google" id="ProtNLM"/>
    </source>
</evidence>
<organism evidence="2 3">
    <name type="scientific">Myriangium duriaei CBS 260.36</name>
    <dbReference type="NCBI Taxonomy" id="1168546"/>
    <lineage>
        <taxon>Eukaryota</taxon>
        <taxon>Fungi</taxon>
        <taxon>Dikarya</taxon>
        <taxon>Ascomycota</taxon>
        <taxon>Pezizomycotina</taxon>
        <taxon>Dothideomycetes</taxon>
        <taxon>Dothideomycetidae</taxon>
        <taxon>Myriangiales</taxon>
        <taxon>Myriangiaceae</taxon>
        <taxon>Myriangium</taxon>
    </lineage>
</organism>
<dbReference type="OrthoDB" id="5382952at2759"/>
<gene>
    <name evidence="2" type="ORF">K461DRAFT_318629</name>
</gene>
<evidence type="ECO:0000313" key="3">
    <source>
        <dbReference type="Proteomes" id="UP000799439"/>
    </source>
</evidence>
<feature type="compositionally biased region" description="Low complexity" evidence="1">
    <location>
        <begin position="274"/>
        <end position="288"/>
    </location>
</feature>
<feature type="compositionally biased region" description="Polar residues" evidence="1">
    <location>
        <begin position="84"/>
        <end position="103"/>
    </location>
</feature>
<feature type="region of interest" description="Disordered" evidence="1">
    <location>
        <begin position="918"/>
        <end position="982"/>
    </location>
</feature>
<proteinExistence type="predicted"/>
<comment type="caution">
    <text evidence="2">The sequence shown here is derived from an EMBL/GenBank/DDBJ whole genome shotgun (WGS) entry which is preliminary data.</text>
</comment>
<feature type="compositionally biased region" description="Polar residues" evidence="1">
    <location>
        <begin position="394"/>
        <end position="405"/>
    </location>
</feature>
<feature type="region of interest" description="Disordered" evidence="1">
    <location>
        <begin position="1"/>
        <end position="58"/>
    </location>
</feature>
<feature type="region of interest" description="Disordered" evidence="1">
    <location>
        <begin position="306"/>
        <end position="331"/>
    </location>
</feature>
<dbReference type="SUPFAM" id="SSF53335">
    <property type="entry name" value="S-adenosyl-L-methionine-dependent methyltransferases"/>
    <property type="match status" value="1"/>
</dbReference>
<dbReference type="Proteomes" id="UP000799439">
    <property type="component" value="Unassembled WGS sequence"/>
</dbReference>
<feature type="region of interest" description="Disordered" evidence="1">
    <location>
        <begin position="731"/>
        <end position="754"/>
    </location>
</feature>
<protein>
    <recommendedName>
        <fullName evidence="4">Methyltransferase type 11 domain-containing protein</fullName>
    </recommendedName>
</protein>
<evidence type="ECO:0000313" key="2">
    <source>
        <dbReference type="EMBL" id="KAF2155988.1"/>
    </source>
</evidence>
<accession>A0A9P4JBJ9</accession>
<feature type="region of interest" description="Disordered" evidence="1">
    <location>
        <begin position="820"/>
        <end position="853"/>
    </location>
</feature>
<feature type="region of interest" description="Disordered" evidence="1">
    <location>
        <begin position="249"/>
        <end position="290"/>
    </location>
</feature>